<organism evidence="2 3">
    <name type="scientific">Laccaria amethystina LaAM-08-1</name>
    <dbReference type="NCBI Taxonomy" id="1095629"/>
    <lineage>
        <taxon>Eukaryota</taxon>
        <taxon>Fungi</taxon>
        <taxon>Dikarya</taxon>
        <taxon>Basidiomycota</taxon>
        <taxon>Agaricomycotina</taxon>
        <taxon>Agaricomycetes</taxon>
        <taxon>Agaricomycetidae</taxon>
        <taxon>Agaricales</taxon>
        <taxon>Agaricineae</taxon>
        <taxon>Hydnangiaceae</taxon>
        <taxon>Laccaria</taxon>
    </lineage>
</organism>
<evidence type="ECO:0000313" key="2">
    <source>
        <dbReference type="EMBL" id="KIK06033.1"/>
    </source>
</evidence>
<evidence type="ECO:0000313" key="3">
    <source>
        <dbReference type="Proteomes" id="UP000054477"/>
    </source>
</evidence>
<name>A0A0C9YD06_9AGAR</name>
<dbReference type="OrthoDB" id="2015537at2759"/>
<reference evidence="2 3" key="1">
    <citation type="submission" date="2014-04" db="EMBL/GenBank/DDBJ databases">
        <authorList>
            <consortium name="DOE Joint Genome Institute"/>
            <person name="Kuo A."/>
            <person name="Kohler A."/>
            <person name="Nagy L.G."/>
            <person name="Floudas D."/>
            <person name="Copeland A."/>
            <person name="Barry K.W."/>
            <person name="Cichocki N."/>
            <person name="Veneault-Fourrey C."/>
            <person name="LaButti K."/>
            <person name="Lindquist E.A."/>
            <person name="Lipzen A."/>
            <person name="Lundell T."/>
            <person name="Morin E."/>
            <person name="Murat C."/>
            <person name="Sun H."/>
            <person name="Tunlid A."/>
            <person name="Henrissat B."/>
            <person name="Grigoriev I.V."/>
            <person name="Hibbett D.S."/>
            <person name="Martin F."/>
            <person name="Nordberg H.P."/>
            <person name="Cantor M.N."/>
            <person name="Hua S.X."/>
        </authorList>
    </citation>
    <scope>NUCLEOTIDE SEQUENCE [LARGE SCALE GENOMIC DNA]</scope>
    <source>
        <strain evidence="2 3">LaAM-08-1</strain>
    </source>
</reference>
<gene>
    <name evidence="2" type="ORF">K443DRAFT_307498</name>
</gene>
<keyword evidence="1" id="KW-0812">Transmembrane</keyword>
<sequence>MGFKQIQKWFERNWGLVVGWGFIFVVSEIHMLDYNVHLVQRYNNDFYQIQDHQSKLLDESAPLTLAGQALPFLSYLITNLSSSCPSSEDGHELDMMILGLAPSSKPGTIGGNDANCILVPVLTKDGSGKPDSERAQRVYKALAEEKWGCD</sequence>
<reference evidence="3" key="2">
    <citation type="submission" date="2015-01" db="EMBL/GenBank/DDBJ databases">
        <title>Evolutionary Origins and Diversification of the Mycorrhizal Mutualists.</title>
        <authorList>
            <consortium name="DOE Joint Genome Institute"/>
            <consortium name="Mycorrhizal Genomics Consortium"/>
            <person name="Kohler A."/>
            <person name="Kuo A."/>
            <person name="Nagy L.G."/>
            <person name="Floudas D."/>
            <person name="Copeland A."/>
            <person name="Barry K.W."/>
            <person name="Cichocki N."/>
            <person name="Veneault-Fourrey C."/>
            <person name="LaButti K."/>
            <person name="Lindquist E.A."/>
            <person name="Lipzen A."/>
            <person name="Lundell T."/>
            <person name="Morin E."/>
            <person name="Murat C."/>
            <person name="Riley R."/>
            <person name="Ohm R."/>
            <person name="Sun H."/>
            <person name="Tunlid A."/>
            <person name="Henrissat B."/>
            <person name="Grigoriev I.V."/>
            <person name="Hibbett D.S."/>
            <person name="Martin F."/>
        </authorList>
    </citation>
    <scope>NUCLEOTIDE SEQUENCE [LARGE SCALE GENOMIC DNA]</scope>
    <source>
        <strain evidence="3">LaAM-08-1</strain>
    </source>
</reference>
<dbReference type="HOGENOM" id="CLU_1740825_0_0_1"/>
<proteinExistence type="predicted"/>
<protein>
    <submittedName>
        <fullName evidence="2">Uncharacterized protein</fullName>
    </submittedName>
</protein>
<accession>A0A0C9YD06</accession>
<keyword evidence="1" id="KW-1133">Transmembrane helix</keyword>
<evidence type="ECO:0000256" key="1">
    <source>
        <dbReference type="SAM" id="Phobius"/>
    </source>
</evidence>
<dbReference type="EMBL" id="KN838555">
    <property type="protein sequence ID" value="KIK06033.1"/>
    <property type="molecule type" value="Genomic_DNA"/>
</dbReference>
<dbReference type="AlphaFoldDB" id="A0A0C9YD06"/>
<dbReference type="Proteomes" id="UP000054477">
    <property type="component" value="Unassembled WGS sequence"/>
</dbReference>
<feature type="transmembrane region" description="Helical" evidence="1">
    <location>
        <begin position="12"/>
        <end position="32"/>
    </location>
</feature>
<keyword evidence="3" id="KW-1185">Reference proteome</keyword>
<keyword evidence="1" id="KW-0472">Membrane</keyword>